<keyword evidence="7" id="KW-1133">Transmembrane helix</keyword>
<evidence type="ECO:0000256" key="7">
    <source>
        <dbReference type="SAM" id="Phobius"/>
    </source>
</evidence>
<keyword evidence="2 6" id="KW-0349">Heme</keyword>
<reference evidence="9 10" key="1">
    <citation type="submission" date="2019-05" db="EMBL/GenBank/DDBJ databases">
        <title>Arcobacter sp. nov., isolated from sea sediment.</title>
        <authorList>
            <person name="Kim W."/>
        </authorList>
    </citation>
    <scope>NUCLEOTIDE SEQUENCE [LARGE SCALE GENOMIC DNA]</scope>
    <source>
        <strain evidence="9 10">CAU 1517</strain>
    </source>
</reference>
<feature type="transmembrane region" description="Helical" evidence="7">
    <location>
        <begin position="6"/>
        <end position="29"/>
    </location>
</feature>
<dbReference type="GO" id="GO:0020037">
    <property type="term" value="F:heme binding"/>
    <property type="evidence" value="ECO:0007669"/>
    <property type="project" value="InterPro"/>
</dbReference>
<dbReference type="RefSeq" id="WP_138151176.1">
    <property type="nucleotide sequence ID" value="NZ_VANU01000001.1"/>
</dbReference>
<protein>
    <submittedName>
        <fullName evidence="9">C-type cytochrome</fullName>
    </submittedName>
</protein>
<evidence type="ECO:0000256" key="2">
    <source>
        <dbReference type="ARBA" id="ARBA00022617"/>
    </source>
</evidence>
<dbReference type="PRINTS" id="PR00605">
    <property type="entry name" value="CYTCHROMECIC"/>
</dbReference>
<evidence type="ECO:0000256" key="1">
    <source>
        <dbReference type="ARBA" id="ARBA00022448"/>
    </source>
</evidence>
<name>A0A5R8Y4L4_9BACT</name>
<evidence type="ECO:0000256" key="5">
    <source>
        <dbReference type="ARBA" id="ARBA00023004"/>
    </source>
</evidence>
<organism evidence="9 10">
    <name type="scientific">Arcobacter arenosus</name>
    <dbReference type="NCBI Taxonomy" id="2576037"/>
    <lineage>
        <taxon>Bacteria</taxon>
        <taxon>Pseudomonadati</taxon>
        <taxon>Campylobacterota</taxon>
        <taxon>Epsilonproteobacteria</taxon>
        <taxon>Campylobacterales</taxon>
        <taxon>Arcobacteraceae</taxon>
        <taxon>Arcobacter</taxon>
    </lineage>
</organism>
<keyword evidence="5 6" id="KW-0408">Iron</keyword>
<dbReference type="AlphaFoldDB" id="A0A5R8Y4L4"/>
<evidence type="ECO:0000313" key="10">
    <source>
        <dbReference type="Proteomes" id="UP000308901"/>
    </source>
</evidence>
<proteinExistence type="predicted"/>
<dbReference type="Pfam" id="PF13442">
    <property type="entry name" value="Cytochrome_CBB3"/>
    <property type="match status" value="2"/>
</dbReference>
<evidence type="ECO:0000256" key="3">
    <source>
        <dbReference type="ARBA" id="ARBA00022723"/>
    </source>
</evidence>
<dbReference type="PANTHER" id="PTHR33751">
    <property type="entry name" value="CBB3-TYPE CYTOCHROME C OXIDASE SUBUNIT FIXP"/>
    <property type="match status" value="1"/>
</dbReference>
<dbReference type="InterPro" id="IPR050597">
    <property type="entry name" value="Cytochrome_c_Oxidase_Subunit"/>
</dbReference>
<dbReference type="PANTHER" id="PTHR33751:SF1">
    <property type="entry name" value="CBB3-TYPE CYTOCHROME C OXIDASE SUBUNIT FIXP"/>
    <property type="match status" value="1"/>
</dbReference>
<dbReference type="SUPFAM" id="SSF46626">
    <property type="entry name" value="Cytochrome c"/>
    <property type="match status" value="2"/>
</dbReference>
<dbReference type="InterPro" id="IPR008168">
    <property type="entry name" value="Cyt_C_IC"/>
</dbReference>
<evidence type="ECO:0000313" key="9">
    <source>
        <dbReference type="EMBL" id="TLP40781.1"/>
    </source>
</evidence>
<evidence type="ECO:0000259" key="8">
    <source>
        <dbReference type="PROSITE" id="PS51007"/>
    </source>
</evidence>
<sequence>MKYIIISGVTIIVTLLITKVYTVVNLMYFNKYPKEKIEILQKKTAETQILKTGKNLYMVYCTSCHGQDGKGNNEKAHNHTKRISKKSVSYAIKNGANNFISLYPSGMPSHLINASNTDEVAQYVSKGLKETKPKIWDKCASCHGENGEGINYIAPNIKSYTDDLVITVLLNGKKGVIGTMPSFKGRLTTVQMKSIAMYIRSLGELK</sequence>
<keyword evidence="1" id="KW-0813">Transport</keyword>
<dbReference type="GO" id="GO:0009055">
    <property type="term" value="F:electron transfer activity"/>
    <property type="evidence" value="ECO:0007669"/>
    <property type="project" value="InterPro"/>
</dbReference>
<evidence type="ECO:0000256" key="6">
    <source>
        <dbReference type="PROSITE-ProRule" id="PRU00433"/>
    </source>
</evidence>
<gene>
    <name evidence="9" type="ORF">FDK22_01830</name>
</gene>
<dbReference type="OrthoDB" id="9811281at2"/>
<accession>A0A5R8Y4L4</accession>
<evidence type="ECO:0000256" key="4">
    <source>
        <dbReference type="ARBA" id="ARBA00022982"/>
    </source>
</evidence>
<comment type="caution">
    <text evidence="9">The sequence shown here is derived from an EMBL/GenBank/DDBJ whole genome shotgun (WGS) entry which is preliminary data.</text>
</comment>
<dbReference type="Proteomes" id="UP000308901">
    <property type="component" value="Unassembled WGS sequence"/>
</dbReference>
<keyword evidence="7" id="KW-0472">Membrane</keyword>
<keyword evidence="7" id="KW-0812">Transmembrane</keyword>
<dbReference type="GO" id="GO:0005506">
    <property type="term" value="F:iron ion binding"/>
    <property type="evidence" value="ECO:0007669"/>
    <property type="project" value="InterPro"/>
</dbReference>
<dbReference type="InterPro" id="IPR009056">
    <property type="entry name" value="Cyt_c-like_dom"/>
</dbReference>
<dbReference type="Gene3D" id="1.10.760.10">
    <property type="entry name" value="Cytochrome c-like domain"/>
    <property type="match status" value="2"/>
</dbReference>
<dbReference type="InterPro" id="IPR036909">
    <property type="entry name" value="Cyt_c-like_dom_sf"/>
</dbReference>
<keyword evidence="4" id="KW-0249">Electron transport</keyword>
<dbReference type="EMBL" id="VANU01000001">
    <property type="protein sequence ID" value="TLP40781.1"/>
    <property type="molecule type" value="Genomic_DNA"/>
</dbReference>
<feature type="domain" description="Cytochrome c" evidence="8">
    <location>
        <begin position="48"/>
        <end position="203"/>
    </location>
</feature>
<dbReference type="PROSITE" id="PS51007">
    <property type="entry name" value="CYTC"/>
    <property type="match status" value="1"/>
</dbReference>
<keyword evidence="10" id="KW-1185">Reference proteome</keyword>
<keyword evidence="3 6" id="KW-0479">Metal-binding</keyword>